<name>A0AAU8AY66_9CAUD</name>
<organism evidence="1">
    <name type="scientific">Dulem virus 41</name>
    <dbReference type="NCBI Taxonomy" id="3145759"/>
    <lineage>
        <taxon>Viruses</taxon>
        <taxon>Duplodnaviria</taxon>
        <taxon>Heunggongvirae</taxon>
        <taxon>Uroviricota</taxon>
        <taxon>Caudoviricetes</taxon>
    </lineage>
</organism>
<evidence type="ECO:0000313" key="1">
    <source>
        <dbReference type="EMBL" id="XCD04896.1"/>
    </source>
</evidence>
<evidence type="ECO:0008006" key="2">
    <source>
        <dbReference type="Google" id="ProtNLM"/>
    </source>
</evidence>
<accession>A0AAU8AY66</accession>
<proteinExistence type="predicted"/>
<sequence>MANEFITETDLDSLFIKTAPTKADTIQGGGGC</sequence>
<protein>
    <recommendedName>
        <fullName evidence="2">Bacteriocin</fullName>
    </recommendedName>
</protein>
<reference evidence="1" key="1">
    <citation type="submission" date="2024-03" db="EMBL/GenBank/DDBJ databases">
        <title>Diverse circular DNA viruses in blood, oral, and fecal samples of captive lemurs.</title>
        <authorList>
            <person name="Paietta E.N."/>
            <person name="Kraberger S."/>
            <person name="Lund M.C."/>
            <person name="Custer J.M."/>
            <person name="Vargas K.M."/>
            <person name="Ehmke E.E."/>
            <person name="Yoder A.D."/>
            <person name="Varsani A."/>
        </authorList>
    </citation>
    <scope>NUCLEOTIDE SEQUENCE</scope>
    <source>
        <strain evidence="1">Duke_24FS_1</strain>
    </source>
</reference>
<dbReference type="EMBL" id="PP511520">
    <property type="protein sequence ID" value="XCD04896.1"/>
    <property type="molecule type" value="Genomic_DNA"/>
</dbReference>